<keyword evidence="3" id="KW-1185">Reference proteome</keyword>
<keyword evidence="1" id="KW-0472">Membrane</keyword>
<evidence type="ECO:0000313" key="3">
    <source>
        <dbReference type="Proteomes" id="UP001500363"/>
    </source>
</evidence>
<dbReference type="EMBL" id="BAAANC010000001">
    <property type="protein sequence ID" value="GAA1520767.1"/>
    <property type="molecule type" value="Genomic_DNA"/>
</dbReference>
<dbReference type="RefSeq" id="WP_344172687.1">
    <property type="nucleotide sequence ID" value="NZ_BAAANC010000001.1"/>
</dbReference>
<proteinExistence type="predicted"/>
<dbReference type="Proteomes" id="UP001500363">
    <property type="component" value="Unassembled WGS sequence"/>
</dbReference>
<name>A0ABP4LCA7_9ACTN</name>
<keyword evidence="1" id="KW-1133">Transmembrane helix</keyword>
<keyword evidence="1" id="KW-0812">Transmembrane</keyword>
<feature type="transmembrane region" description="Helical" evidence="1">
    <location>
        <begin position="40"/>
        <end position="61"/>
    </location>
</feature>
<accession>A0ABP4LCA7</accession>
<organism evidence="2 3">
    <name type="scientific">Kribbella lupini</name>
    <dbReference type="NCBI Taxonomy" id="291602"/>
    <lineage>
        <taxon>Bacteria</taxon>
        <taxon>Bacillati</taxon>
        <taxon>Actinomycetota</taxon>
        <taxon>Actinomycetes</taxon>
        <taxon>Propionibacteriales</taxon>
        <taxon>Kribbellaceae</taxon>
        <taxon>Kribbella</taxon>
    </lineage>
</organism>
<feature type="transmembrane region" description="Helical" evidence="1">
    <location>
        <begin position="12"/>
        <end position="34"/>
    </location>
</feature>
<reference evidence="3" key="1">
    <citation type="journal article" date="2019" name="Int. J. Syst. Evol. Microbiol.">
        <title>The Global Catalogue of Microorganisms (GCM) 10K type strain sequencing project: providing services to taxonomists for standard genome sequencing and annotation.</title>
        <authorList>
            <consortium name="The Broad Institute Genomics Platform"/>
            <consortium name="The Broad Institute Genome Sequencing Center for Infectious Disease"/>
            <person name="Wu L."/>
            <person name="Ma J."/>
        </authorList>
    </citation>
    <scope>NUCLEOTIDE SEQUENCE [LARGE SCALE GENOMIC DNA]</scope>
    <source>
        <strain evidence="3">JCM 14303</strain>
    </source>
</reference>
<gene>
    <name evidence="2" type="ORF">GCM10009741_22000</name>
</gene>
<evidence type="ECO:0000313" key="2">
    <source>
        <dbReference type="EMBL" id="GAA1520767.1"/>
    </source>
</evidence>
<evidence type="ECO:0000256" key="1">
    <source>
        <dbReference type="SAM" id="Phobius"/>
    </source>
</evidence>
<comment type="caution">
    <text evidence="2">The sequence shown here is derived from an EMBL/GenBank/DDBJ whole genome shotgun (WGS) entry which is preliminary data.</text>
</comment>
<dbReference type="InterPro" id="IPR045924">
    <property type="entry name" value="DUF6343"/>
</dbReference>
<sequence length="68" mass="6895">MLPTETRTPLDLRLVLSSAAMLVAAVGAIVLALLGLPQLLVAALALLAAVALIDVAGILSARHESRLG</sequence>
<protein>
    <submittedName>
        <fullName evidence="2">Uncharacterized protein</fullName>
    </submittedName>
</protein>
<dbReference type="Pfam" id="PF19870">
    <property type="entry name" value="DUF6343"/>
    <property type="match status" value="1"/>
</dbReference>